<dbReference type="InParanoid" id="A0A7N2M5A1"/>
<dbReference type="EnsemblPlants" id="QL07p031114:mrna">
    <property type="protein sequence ID" value="QL07p031114:mrna"/>
    <property type="gene ID" value="QL07p031114"/>
</dbReference>
<dbReference type="PANTHER" id="PTHR35311">
    <property type="entry name" value="KINETOCHORE-ASSOCIATED PROTEIN KNL-2 HOMOLOG"/>
    <property type="match status" value="1"/>
</dbReference>
<evidence type="ECO:0000313" key="2">
    <source>
        <dbReference type="Proteomes" id="UP000594261"/>
    </source>
</evidence>
<protein>
    <recommendedName>
        <fullName evidence="3">CBS domain-containing protein</fullName>
    </recommendedName>
</protein>
<proteinExistence type="predicted"/>
<dbReference type="PANTHER" id="PTHR35311:SF9">
    <property type="entry name" value="KINETOCHORE-ASSOCIATED PROTEIN KNL-2 HOMOLOG"/>
    <property type="match status" value="1"/>
</dbReference>
<evidence type="ECO:0008006" key="3">
    <source>
        <dbReference type="Google" id="ProtNLM"/>
    </source>
</evidence>
<dbReference type="InterPro" id="IPR053090">
    <property type="entry name" value="Centromere_KNL-2_homolog"/>
</dbReference>
<name>A0A7N2M5A1_QUELO</name>
<dbReference type="AlphaFoldDB" id="A0A7N2M5A1"/>
<dbReference type="Proteomes" id="UP000594261">
    <property type="component" value="Chromosome 7"/>
</dbReference>
<dbReference type="Gramene" id="QL07p031114:mrna">
    <property type="protein sequence ID" value="QL07p031114:mrna"/>
    <property type="gene ID" value="QL07p031114"/>
</dbReference>
<sequence length="107" mass="12116">MKSYQKPLCYLVTSYGRWGQLSVSCSQELKNEKSIVSPESLSYGRSRSGKCATYFPSLSLSLGRLLLPAMEFWRNQLPVYDADRKITGIMTEKDVRSVPQKGKRKCG</sequence>
<accession>A0A7N2M5A1</accession>
<reference evidence="1 2" key="1">
    <citation type="journal article" date="2016" name="G3 (Bethesda)">
        <title>First Draft Assembly and Annotation of the Genome of a California Endemic Oak Quercus lobata Nee (Fagaceae).</title>
        <authorList>
            <person name="Sork V.L."/>
            <person name="Fitz-Gibbon S.T."/>
            <person name="Puiu D."/>
            <person name="Crepeau M."/>
            <person name="Gugger P.F."/>
            <person name="Sherman R."/>
            <person name="Stevens K."/>
            <person name="Langley C.H."/>
            <person name="Pellegrini M."/>
            <person name="Salzberg S.L."/>
        </authorList>
    </citation>
    <scope>NUCLEOTIDE SEQUENCE [LARGE SCALE GENOMIC DNA]</scope>
    <source>
        <strain evidence="1 2">cv. SW786</strain>
    </source>
</reference>
<keyword evidence="2" id="KW-1185">Reference proteome</keyword>
<organism evidence="1 2">
    <name type="scientific">Quercus lobata</name>
    <name type="common">Valley oak</name>
    <dbReference type="NCBI Taxonomy" id="97700"/>
    <lineage>
        <taxon>Eukaryota</taxon>
        <taxon>Viridiplantae</taxon>
        <taxon>Streptophyta</taxon>
        <taxon>Embryophyta</taxon>
        <taxon>Tracheophyta</taxon>
        <taxon>Spermatophyta</taxon>
        <taxon>Magnoliopsida</taxon>
        <taxon>eudicotyledons</taxon>
        <taxon>Gunneridae</taxon>
        <taxon>Pentapetalae</taxon>
        <taxon>rosids</taxon>
        <taxon>fabids</taxon>
        <taxon>Fagales</taxon>
        <taxon>Fagaceae</taxon>
        <taxon>Quercus</taxon>
    </lineage>
</organism>
<evidence type="ECO:0000313" key="1">
    <source>
        <dbReference type="EnsemblPlants" id="QL07p031114:mrna"/>
    </source>
</evidence>
<reference evidence="1" key="2">
    <citation type="submission" date="2021-01" db="UniProtKB">
        <authorList>
            <consortium name="EnsemblPlants"/>
        </authorList>
    </citation>
    <scope>IDENTIFICATION</scope>
</reference>
<dbReference type="EMBL" id="LRBV02000007">
    <property type="status" value="NOT_ANNOTATED_CDS"/>
    <property type="molecule type" value="Genomic_DNA"/>
</dbReference>